<organism evidence="1 2">
    <name type="scientific">Methanolobus tindarius DSM 2278</name>
    <dbReference type="NCBI Taxonomy" id="1090322"/>
    <lineage>
        <taxon>Archaea</taxon>
        <taxon>Methanobacteriati</taxon>
        <taxon>Methanobacteriota</taxon>
        <taxon>Stenosarchaea group</taxon>
        <taxon>Methanomicrobia</taxon>
        <taxon>Methanosarcinales</taxon>
        <taxon>Methanosarcinaceae</taxon>
        <taxon>Methanolobus</taxon>
    </lineage>
</organism>
<dbReference type="Proteomes" id="UP000019483">
    <property type="component" value="Unassembled WGS sequence"/>
</dbReference>
<evidence type="ECO:0008006" key="3">
    <source>
        <dbReference type="Google" id="ProtNLM"/>
    </source>
</evidence>
<evidence type="ECO:0000313" key="1">
    <source>
        <dbReference type="EMBL" id="ETA66709.1"/>
    </source>
</evidence>
<dbReference type="InterPro" id="IPR012032">
    <property type="entry name" value="UCP006598"/>
</dbReference>
<dbReference type="EMBL" id="AZAJ01000001">
    <property type="protein sequence ID" value="ETA66709.1"/>
    <property type="molecule type" value="Genomic_DNA"/>
</dbReference>
<dbReference type="GeneID" id="96961684"/>
<name>W9DMG5_METTI</name>
<dbReference type="PIRSF" id="PIRSF006598">
    <property type="entry name" value="UCP006598"/>
    <property type="match status" value="1"/>
</dbReference>
<protein>
    <recommendedName>
        <fullName evidence="3">DUF2117 domain-containing protein</fullName>
    </recommendedName>
</protein>
<gene>
    <name evidence="1" type="ORF">MettiDRAFT_0109</name>
</gene>
<keyword evidence="2" id="KW-1185">Reference proteome</keyword>
<dbReference type="Pfam" id="PF09890">
    <property type="entry name" value="DUF2117"/>
    <property type="match status" value="1"/>
</dbReference>
<accession>W9DMG5</accession>
<dbReference type="AlphaFoldDB" id="W9DMG5"/>
<reference evidence="1 2" key="1">
    <citation type="submission" date="2013-08" db="EMBL/GenBank/DDBJ databases">
        <authorList>
            <consortium name="DOE Joint Genome Institute"/>
            <person name="Eisen J."/>
            <person name="Huntemann M."/>
            <person name="Han J."/>
            <person name="Chen A."/>
            <person name="Kyrpides N."/>
            <person name="Mavromatis K."/>
            <person name="Markowitz V."/>
            <person name="Palaniappan K."/>
            <person name="Ivanova N."/>
            <person name="Schaumberg A."/>
            <person name="Pati A."/>
            <person name="Liolios K."/>
            <person name="Nordberg H.P."/>
            <person name="Cantor M.N."/>
            <person name="Hua S.X."/>
            <person name="Woyke T."/>
        </authorList>
    </citation>
    <scope>NUCLEOTIDE SEQUENCE [LARGE SCALE GENOMIC DNA]</scope>
    <source>
        <strain evidence="1 2">DSM 2278</strain>
    </source>
</reference>
<sequence>MEIGIVVHGPDVVDSGMAAKLISRIKKLGDISVVMAGTIGKTAVLDAHLENIIDISKSLKPSRCIEEFFLTKDLVILLNHGKTTENGLLFANIVISRIKDRNVKPLIQIERPGLADGKVVPWNFKSTDEAERFSKMFGMELEDVPKLVTPISIEDHGHRIIRNVYGVHVGEKIMVNGIIVGFAESEYIRIISENGFIREIEGARIKEHGLEKLHGYNNRIPIDLRTCWVKSGPLRSGKFSVRRREKTPEKSHEASEKIVHFLPSTNKRNQRLRKIKAVIIDHEAERTFELIGDADIAVTIGDDTTDIAADILYRLRIPIIGITDGDIDGFSHMKHIYPGSVVIRLEPGNDDIIGKKIRETIFNGKPVAEFDSIILLKNNIFTLSNKLIIFRKDY</sequence>
<dbReference type="STRING" id="1090322.MettiDRAFT_0109"/>
<evidence type="ECO:0000313" key="2">
    <source>
        <dbReference type="Proteomes" id="UP000019483"/>
    </source>
</evidence>
<proteinExistence type="predicted"/>
<comment type="caution">
    <text evidence="1">The sequence shown here is derived from an EMBL/GenBank/DDBJ whole genome shotgun (WGS) entry which is preliminary data.</text>
</comment>
<dbReference type="OrthoDB" id="120859at2157"/>
<dbReference type="RefSeq" id="WP_023843846.1">
    <property type="nucleotide sequence ID" value="NZ_AZAJ01000001.1"/>
</dbReference>